<reference evidence="1" key="2">
    <citation type="journal article" date="2015" name="Data Brief">
        <title>Shoot transcriptome of the giant reed, Arundo donax.</title>
        <authorList>
            <person name="Barrero R.A."/>
            <person name="Guerrero F.D."/>
            <person name="Moolhuijzen P."/>
            <person name="Goolsby J.A."/>
            <person name="Tidwell J."/>
            <person name="Bellgard S.E."/>
            <person name="Bellgard M.I."/>
        </authorList>
    </citation>
    <scope>NUCLEOTIDE SEQUENCE</scope>
    <source>
        <tissue evidence="1">Shoot tissue taken approximately 20 cm above the soil surface</tissue>
    </source>
</reference>
<name>A0A0A8ZF04_ARUDO</name>
<protein>
    <submittedName>
        <fullName evidence="1">Uncharacterized protein</fullName>
    </submittedName>
</protein>
<evidence type="ECO:0000313" key="1">
    <source>
        <dbReference type="EMBL" id="JAD36243.1"/>
    </source>
</evidence>
<dbReference type="AlphaFoldDB" id="A0A0A8ZF04"/>
<organism evidence="1">
    <name type="scientific">Arundo donax</name>
    <name type="common">Giant reed</name>
    <name type="synonym">Donax arundinaceus</name>
    <dbReference type="NCBI Taxonomy" id="35708"/>
    <lineage>
        <taxon>Eukaryota</taxon>
        <taxon>Viridiplantae</taxon>
        <taxon>Streptophyta</taxon>
        <taxon>Embryophyta</taxon>
        <taxon>Tracheophyta</taxon>
        <taxon>Spermatophyta</taxon>
        <taxon>Magnoliopsida</taxon>
        <taxon>Liliopsida</taxon>
        <taxon>Poales</taxon>
        <taxon>Poaceae</taxon>
        <taxon>PACMAD clade</taxon>
        <taxon>Arundinoideae</taxon>
        <taxon>Arundineae</taxon>
        <taxon>Arundo</taxon>
    </lineage>
</organism>
<dbReference type="EMBL" id="GBRH01261652">
    <property type="protein sequence ID" value="JAD36243.1"/>
    <property type="molecule type" value="Transcribed_RNA"/>
</dbReference>
<accession>A0A0A8ZF04</accession>
<proteinExistence type="predicted"/>
<sequence>MKAEELARAAIAEPKYKNFLKTQAERQVEGKEDMTEWDLSFIDNEVRGVSPTLQ</sequence>
<reference evidence="1" key="1">
    <citation type="submission" date="2014-09" db="EMBL/GenBank/DDBJ databases">
        <authorList>
            <person name="Magalhaes I.L.F."/>
            <person name="Oliveira U."/>
            <person name="Santos F.R."/>
            <person name="Vidigal T.H.D.A."/>
            <person name="Brescovit A.D."/>
            <person name="Santos A.J."/>
        </authorList>
    </citation>
    <scope>NUCLEOTIDE SEQUENCE</scope>
    <source>
        <tissue evidence="1">Shoot tissue taken approximately 20 cm above the soil surface</tissue>
    </source>
</reference>